<dbReference type="InterPro" id="IPR019999">
    <property type="entry name" value="Anth_synth_I-like"/>
</dbReference>
<evidence type="ECO:0000313" key="3">
    <source>
        <dbReference type="Proteomes" id="UP001304125"/>
    </source>
</evidence>
<dbReference type="InterPro" id="IPR005801">
    <property type="entry name" value="ADC_synthase"/>
</dbReference>
<keyword evidence="3" id="KW-1185">Reference proteome</keyword>
<dbReference type="SUPFAM" id="SSF56322">
    <property type="entry name" value="ADC synthase"/>
    <property type="match status" value="1"/>
</dbReference>
<sequence length="366" mass="39192">MDWRDDARRLGSAEFRGLSAASPVEHIDAAVDGHRLAEGGLWVLVGTFEGRLDAWRFARAEHRAPAAAPPAPHRRWDGPVASEWSTSLDEDAYVAGVRAIRQDIRAGDVYQVNLCRVLSAPLPAEAPGPDAVALSDRLSHGNPARYAARIVIPETDAMPGAWVVSASPESYLSVTGAVLSSAPIKGTVAPGGRMLDKDVAENVMITDLVRNDLSHVAQPGSIEVTELLAEHPHPGLVHLQSTVKARLDGVHDWTDQMWPDLLAGTFPPGSVSGAPKSSALRIIAREEPEPRGPYCGAIGWIDADARRAELAVGIRTFWWDATEGGTLRFGTGAGITWGSDPRGEWEETALKARRLIALASADTMSP</sequence>
<dbReference type="InterPro" id="IPR015890">
    <property type="entry name" value="Chorismate_C"/>
</dbReference>
<dbReference type="Proteomes" id="UP001304125">
    <property type="component" value="Chromosome"/>
</dbReference>
<dbReference type="RefSeq" id="WP_313501139.1">
    <property type="nucleotide sequence ID" value="NZ_CP134879.1"/>
</dbReference>
<dbReference type="Gene3D" id="3.60.120.10">
    <property type="entry name" value="Anthranilate synthase"/>
    <property type="match status" value="1"/>
</dbReference>
<proteinExistence type="predicted"/>
<dbReference type="PRINTS" id="PR00095">
    <property type="entry name" value="ANTSNTHASEI"/>
</dbReference>
<gene>
    <name evidence="2" type="ORF">RN606_06180</name>
</gene>
<protein>
    <submittedName>
        <fullName evidence="2">Chorismate-binding protein</fullName>
    </submittedName>
</protein>
<dbReference type="PANTHER" id="PTHR11236">
    <property type="entry name" value="AMINOBENZOATE/ANTHRANILATE SYNTHASE"/>
    <property type="match status" value="1"/>
</dbReference>
<evidence type="ECO:0000313" key="2">
    <source>
        <dbReference type="EMBL" id="WNM25735.1"/>
    </source>
</evidence>
<reference evidence="2 3" key="1">
    <citation type="submission" date="2023-09" db="EMBL/GenBank/DDBJ databases">
        <title>Demequina sp. a novel bacteria isolated from Capsicum annuum.</title>
        <authorList>
            <person name="Humaira Z."/>
            <person name="Lee J."/>
            <person name="Cho D."/>
        </authorList>
    </citation>
    <scope>NUCLEOTIDE SEQUENCE [LARGE SCALE GENOMIC DNA]</scope>
    <source>
        <strain evidence="2 3">OYTSA14</strain>
    </source>
</reference>
<dbReference type="EMBL" id="CP134879">
    <property type="protein sequence ID" value="WNM25735.1"/>
    <property type="molecule type" value="Genomic_DNA"/>
</dbReference>
<name>A0AA96FAH6_9MICO</name>
<evidence type="ECO:0000259" key="1">
    <source>
        <dbReference type="Pfam" id="PF00425"/>
    </source>
</evidence>
<dbReference type="PANTHER" id="PTHR11236:SF50">
    <property type="entry name" value="AMINODEOXYCHORISMATE SYNTHASE COMPONENT 1"/>
    <property type="match status" value="1"/>
</dbReference>
<dbReference type="GO" id="GO:0000162">
    <property type="term" value="P:L-tryptophan biosynthetic process"/>
    <property type="evidence" value="ECO:0007669"/>
    <property type="project" value="TreeGrafter"/>
</dbReference>
<dbReference type="GO" id="GO:0046820">
    <property type="term" value="F:4-amino-4-deoxychorismate synthase activity"/>
    <property type="evidence" value="ECO:0007669"/>
    <property type="project" value="TreeGrafter"/>
</dbReference>
<dbReference type="AlphaFoldDB" id="A0AA96FAH6"/>
<accession>A0AA96FAH6</accession>
<feature type="domain" description="Chorismate-utilising enzyme C-terminal" evidence="1">
    <location>
        <begin position="90"/>
        <end position="351"/>
    </location>
</feature>
<organism evidence="2 3">
    <name type="scientific">Demequina capsici</name>
    <dbReference type="NCBI Taxonomy" id="3075620"/>
    <lineage>
        <taxon>Bacteria</taxon>
        <taxon>Bacillati</taxon>
        <taxon>Actinomycetota</taxon>
        <taxon>Actinomycetes</taxon>
        <taxon>Micrococcales</taxon>
        <taxon>Demequinaceae</taxon>
        <taxon>Demequina</taxon>
    </lineage>
</organism>
<dbReference type="Pfam" id="PF00425">
    <property type="entry name" value="Chorismate_bind"/>
    <property type="match status" value="1"/>
</dbReference>